<sequence>MGSCHKPWDIQGVLCLSPTTLLLLLPLLLLQSLAGSPTVVAPDSLVFVSTLDGSLHAVSKTTGDVAWTLKDDPALQAPIDAGAQPAFLPDPNDGSLYVVGGKNKEGLMVSGVEPGSGALGVSGSPLTLSFAAFFSRSCLSPSQSWSSPLPAGAPMASSTQVQGEGGSQHKRLPEVFLKAWLYGHVPAAFSPDVSPASMANGNVRGSVGNEASGVNIYLLNNVLGGRQREAGKGKGFPLTLSLVLSDFGAWCSSPFLS</sequence>
<evidence type="ECO:0000313" key="3">
    <source>
        <dbReference type="Proteomes" id="UP000001646"/>
    </source>
</evidence>
<dbReference type="SUPFAM" id="SSF50998">
    <property type="entry name" value="Quinoprotein alcohol dehydrogenase-like"/>
    <property type="match status" value="1"/>
</dbReference>
<dbReference type="GeneTree" id="ENSGT00940000160812"/>
<dbReference type="InterPro" id="IPR015943">
    <property type="entry name" value="WD40/YVTN_repeat-like_dom_sf"/>
</dbReference>
<keyword evidence="1" id="KW-0732">Signal</keyword>
<dbReference type="InterPro" id="IPR011047">
    <property type="entry name" value="Quinoprotein_ADH-like_sf"/>
</dbReference>
<feature type="chain" id="PRO_5032890423" evidence="1">
    <location>
        <begin position="35"/>
        <end position="257"/>
    </location>
</feature>
<name>A0A803T785_ANOCA</name>
<feature type="signal peptide" evidence="1">
    <location>
        <begin position="1"/>
        <end position="34"/>
    </location>
</feature>
<reference evidence="2" key="3">
    <citation type="submission" date="2025-09" db="UniProtKB">
        <authorList>
            <consortium name="Ensembl"/>
        </authorList>
    </citation>
    <scope>IDENTIFICATION</scope>
</reference>
<dbReference type="Ensembl" id="ENSACAT00000038603.1">
    <property type="protein sequence ID" value="ENSACAP00000031075.1"/>
    <property type="gene ID" value="ENSACAG00000043305.1"/>
</dbReference>
<accession>A0A803T785</accession>
<evidence type="ECO:0000256" key="1">
    <source>
        <dbReference type="SAM" id="SignalP"/>
    </source>
</evidence>
<protein>
    <submittedName>
        <fullName evidence="2">Uncharacterized protein</fullName>
    </submittedName>
</protein>
<evidence type="ECO:0000313" key="2">
    <source>
        <dbReference type="Ensembl" id="ENSACAP00000031075.1"/>
    </source>
</evidence>
<reference evidence="2" key="2">
    <citation type="submission" date="2025-08" db="UniProtKB">
        <authorList>
            <consortium name="Ensembl"/>
        </authorList>
    </citation>
    <scope>IDENTIFICATION</scope>
</reference>
<reference evidence="2" key="1">
    <citation type="submission" date="2009-12" db="EMBL/GenBank/DDBJ databases">
        <title>The Genome Sequence of Anolis carolinensis (Green Anole Lizard).</title>
        <authorList>
            <consortium name="The Genome Sequencing Platform"/>
            <person name="Di Palma F."/>
            <person name="Alfoldi J."/>
            <person name="Heiman D."/>
            <person name="Young S."/>
            <person name="Grabherr M."/>
            <person name="Johnson J."/>
            <person name="Lander E.S."/>
            <person name="Lindblad-Toh K."/>
        </authorList>
    </citation>
    <scope>NUCLEOTIDE SEQUENCE [LARGE SCALE GENOMIC DNA]</scope>
    <source>
        <strain evidence="2">JBL SC #1</strain>
    </source>
</reference>
<dbReference type="InterPro" id="IPR018391">
    <property type="entry name" value="PQQ_b-propeller_rpt"/>
</dbReference>
<dbReference type="AlphaFoldDB" id="A0A803T785"/>
<dbReference type="Proteomes" id="UP000001646">
    <property type="component" value="Unplaced"/>
</dbReference>
<dbReference type="SMART" id="SM00564">
    <property type="entry name" value="PQQ"/>
    <property type="match status" value="1"/>
</dbReference>
<organism evidence="2 3">
    <name type="scientific">Anolis carolinensis</name>
    <name type="common">Green anole</name>
    <name type="synonym">American chameleon</name>
    <dbReference type="NCBI Taxonomy" id="28377"/>
    <lineage>
        <taxon>Eukaryota</taxon>
        <taxon>Metazoa</taxon>
        <taxon>Chordata</taxon>
        <taxon>Craniata</taxon>
        <taxon>Vertebrata</taxon>
        <taxon>Euteleostomi</taxon>
        <taxon>Lepidosauria</taxon>
        <taxon>Squamata</taxon>
        <taxon>Bifurcata</taxon>
        <taxon>Unidentata</taxon>
        <taxon>Episquamata</taxon>
        <taxon>Toxicofera</taxon>
        <taxon>Iguania</taxon>
        <taxon>Dactyloidae</taxon>
        <taxon>Anolis</taxon>
    </lineage>
</organism>
<dbReference type="Gene3D" id="2.130.10.10">
    <property type="entry name" value="YVTN repeat-like/Quinoprotein amine dehydrogenase"/>
    <property type="match status" value="1"/>
</dbReference>
<dbReference type="InParanoid" id="A0A803T785"/>
<keyword evidence="3" id="KW-1185">Reference proteome</keyword>
<proteinExistence type="predicted"/>